<evidence type="ECO:0000313" key="3">
    <source>
        <dbReference type="EMBL" id="EPX62043.1"/>
    </source>
</evidence>
<protein>
    <recommendedName>
        <fullName evidence="2">TonB-dependent transporter Oar-like beta-barrel domain-containing protein</fullName>
    </recommendedName>
</protein>
<keyword evidence="4" id="KW-1185">Reference proteome</keyword>
<comment type="caution">
    <text evidence="3">The sequence shown here is derived from an EMBL/GenBank/DDBJ whole genome shotgun (WGS) entry which is preliminary data.</text>
</comment>
<reference evidence="3" key="1">
    <citation type="submission" date="2013-05" db="EMBL/GenBank/DDBJ databases">
        <title>Genome assembly of Cystobacter fuscus DSM 2262.</title>
        <authorList>
            <person name="Sharma G."/>
            <person name="Khatri I."/>
            <person name="Kaur C."/>
            <person name="Mayilraj S."/>
            <person name="Subramanian S."/>
        </authorList>
    </citation>
    <scope>NUCLEOTIDE SEQUENCE [LARGE SCALE GENOMIC DNA]</scope>
    <source>
        <strain evidence="3">DSM 2262</strain>
    </source>
</reference>
<dbReference type="SUPFAM" id="SSF56935">
    <property type="entry name" value="Porins"/>
    <property type="match status" value="1"/>
</dbReference>
<evidence type="ECO:0000256" key="1">
    <source>
        <dbReference type="SAM" id="MobiDB-lite"/>
    </source>
</evidence>
<sequence>MTKSGSNEFRGSVFGNFAPGALATRGTEVRQETGTISGRESLWNLGDIGAELGGPLIRDKLWFYVGIAPSFTRYQIERNLNVRVPDENGEPQVDEDDFTRTQPIEGTQQHFFAEQRSLQYIGKLTYHVSTNHTVALSVVGTPFSSGGPGRFSLLPDNGAPEITVIVGAPEALSTLRGRNGLDLGLKTSSSFFNKHLLLDATLGWHLRAAPCVPRMARGRAANISRRMRCTTGTRYSSSHAAPLDAGPGSTGSIPAWPSHTS</sequence>
<evidence type="ECO:0000313" key="4">
    <source>
        <dbReference type="Proteomes" id="UP000011682"/>
    </source>
</evidence>
<dbReference type="Pfam" id="PF25183">
    <property type="entry name" value="OMP_b-brl_4"/>
    <property type="match status" value="1"/>
</dbReference>
<organism evidence="3 4">
    <name type="scientific">Cystobacter fuscus (strain ATCC 25194 / DSM 2262 / NBRC 100088 / M29)</name>
    <dbReference type="NCBI Taxonomy" id="1242864"/>
    <lineage>
        <taxon>Bacteria</taxon>
        <taxon>Pseudomonadati</taxon>
        <taxon>Myxococcota</taxon>
        <taxon>Myxococcia</taxon>
        <taxon>Myxococcales</taxon>
        <taxon>Cystobacterineae</taxon>
        <taxon>Archangiaceae</taxon>
        <taxon>Cystobacter</taxon>
    </lineage>
</organism>
<dbReference type="InterPro" id="IPR057601">
    <property type="entry name" value="Oar-like_b-barrel"/>
</dbReference>
<dbReference type="Proteomes" id="UP000011682">
    <property type="component" value="Unassembled WGS sequence"/>
</dbReference>
<dbReference type="AlphaFoldDB" id="S9QZE6"/>
<feature type="domain" description="TonB-dependent transporter Oar-like beta-barrel" evidence="2">
    <location>
        <begin position="2"/>
        <end position="88"/>
    </location>
</feature>
<proteinExistence type="predicted"/>
<accession>S9QZE6</accession>
<name>S9QZE6_CYSF2</name>
<feature type="region of interest" description="Disordered" evidence="1">
    <location>
        <begin position="234"/>
        <end position="261"/>
    </location>
</feature>
<evidence type="ECO:0000259" key="2">
    <source>
        <dbReference type="Pfam" id="PF25183"/>
    </source>
</evidence>
<dbReference type="eggNOG" id="COG4771">
    <property type="taxonomic scope" value="Bacteria"/>
</dbReference>
<dbReference type="EMBL" id="ANAH02000008">
    <property type="protein sequence ID" value="EPX62043.1"/>
    <property type="molecule type" value="Genomic_DNA"/>
</dbReference>
<gene>
    <name evidence="3" type="ORF">D187_009946</name>
</gene>